<dbReference type="AlphaFoldDB" id="A0A6C0B535"/>
<dbReference type="EMBL" id="MN739059">
    <property type="protein sequence ID" value="QHS86659.1"/>
    <property type="molecule type" value="Genomic_DNA"/>
</dbReference>
<protein>
    <submittedName>
        <fullName evidence="1">Uncharacterized protein</fullName>
    </submittedName>
</protein>
<name>A0A6C0B535_9ZZZZ</name>
<organism evidence="1">
    <name type="scientific">viral metagenome</name>
    <dbReference type="NCBI Taxonomy" id="1070528"/>
    <lineage>
        <taxon>unclassified sequences</taxon>
        <taxon>metagenomes</taxon>
        <taxon>organismal metagenomes</taxon>
    </lineage>
</organism>
<evidence type="ECO:0000313" key="1">
    <source>
        <dbReference type="EMBL" id="QHS86659.1"/>
    </source>
</evidence>
<accession>A0A6C0B535</accession>
<sequence>MLYYNKMSDDKSKEVGKQIGKVFSKLINVTSAYCNFAVNSITSAYEGFTEEATKSTLSKKDSREDINACVESELKNVTKKDSAEL</sequence>
<proteinExistence type="predicted"/>
<reference evidence="1" key="1">
    <citation type="journal article" date="2020" name="Nature">
        <title>Giant virus diversity and host interactions through global metagenomics.</title>
        <authorList>
            <person name="Schulz F."/>
            <person name="Roux S."/>
            <person name="Paez-Espino D."/>
            <person name="Jungbluth S."/>
            <person name="Walsh D.A."/>
            <person name="Denef V.J."/>
            <person name="McMahon K.D."/>
            <person name="Konstantinidis K.T."/>
            <person name="Eloe-Fadrosh E.A."/>
            <person name="Kyrpides N.C."/>
            <person name="Woyke T."/>
        </authorList>
    </citation>
    <scope>NUCLEOTIDE SEQUENCE</scope>
    <source>
        <strain evidence="1">GVMAG-M-3300009422-16</strain>
    </source>
</reference>